<evidence type="ECO:0000256" key="8">
    <source>
        <dbReference type="SAM" id="MobiDB-lite"/>
    </source>
</evidence>
<comment type="pathway">
    <text evidence="2 7">Cofactor biosynthesis; molybdopterin biosynthesis.</text>
</comment>
<dbReference type="InterPro" id="IPR005111">
    <property type="entry name" value="MoeA_C_domain_IV"/>
</dbReference>
<evidence type="ECO:0000313" key="11">
    <source>
        <dbReference type="Proteomes" id="UP000237104"/>
    </source>
</evidence>
<dbReference type="Gene3D" id="2.170.190.11">
    <property type="entry name" value="Molybdopterin biosynthesis moea protein, domain 3"/>
    <property type="match status" value="1"/>
</dbReference>
<feature type="region of interest" description="Disordered" evidence="8">
    <location>
        <begin position="1"/>
        <end position="67"/>
    </location>
</feature>
<dbReference type="Pfam" id="PF03454">
    <property type="entry name" value="MoeA_C"/>
    <property type="match status" value="1"/>
</dbReference>
<feature type="compositionally biased region" description="Basic and acidic residues" evidence="8">
    <location>
        <begin position="32"/>
        <end position="47"/>
    </location>
</feature>
<dbReference type="InterPro" id="IPR005110">
    <property type="entry name" value="MoeA_linker/N"/>
</dbReference>
<proteinExistence type="inferred from homology"/>
<feature type="compositionally biased region" description="Polar residues" evidence="8">
    <location>
        <begin position="1"/>
        <end position="19"/>
    </location>
</feature>
<keyword evidence="5 7" id="KW-0501">Molybdenum cofactor biosynthesis</keyword>
<feature type="domain" description="MoaB/Mog" evidence="9">
    <location>
        <begin position="250"/>
        <end position="386"/>
    </location>
</feature>
<dbReference type="SMART" id="SM00852">
    <property type="entry name" value="MoCF_biosynth"/>
    <property type="match status" value="1"/>
</dbReference>
<gene>
    <name evidence="10" type="ORF">C3B59_10245</name>
</gene>
<dbReference type="Pfam" id="PF03453">
    <property type="entry name" value="MoeA_N"/>
    <property type="match status" value="1"/>
</dbReference>
<comment type="function">
    <text evidence="1 7">Catalyzes the insertion of molybdate into adenylated molybdopterin with the concomitant release of AMP.</text>
</comment>
<keyword evidence="7 10" id="KW-0808">Transferase</keyword>
<dbReference type="SUPFAM" id="SSF63867">
    <property type="entry name" value="MoeA C-terminal domain-like"/>
    <property type="match status" value="1"/>
</dbReference>
<evidence type="ECO:0000256" key="4">
    <source>
        <dbReference type="ARBA" id="ARBA00022505"/>
    </source>
</evidence>
<comment type="caution">
    <text evidence="10">The sequence shown here is derived from an EMBL/GenBank/DDBJ whole genome shotgun (WGS) entry which is preliminary data.</text>
</comment>
<dbReference type="SUPFAM" id="SSF53218">
    <property type="entry name" value="Molybdenum cofactor biosynthesis proteins"/>
    <property type="match status" value="1"/>
</dbReference>
<dbReference type="PANTHER" id="PTHR10192:SF5">
    <property type="entry name" value="GEPHYRIN"/>
    <property type="match status" value="1"/>
</dbReference>
<dbReference type="UniPathway" id="UPA00344"/>
<dbReference type="GO" id="GO:0006777">
    <property type="term" value="P:Mo-molybdopterin cofactor biosynthetic process"/>
    <property type="evidence" value="ECO:0007669"/>
    <property type="project" value="UniProtKB-UniRule"/>
</dbReference>
<keyword evidence="7" id="KW-0460">Magnesium</keyword>
<dbReference type="OrthoDB" id="3196725at2"/>
<dbReference type="InterPro" id="IPR001453">
    <property type="entry name" value="MoaB/Mog_dom"/>
</dbReference>
<name>A0A2S3ZCX6_9MICO</name>
<dbReference type="AlphaFoldDB" id="A0A2S3ZCX6"/>
<evidence type="ECO:0000256" key="5">
    <source>
        <dbReference type="ARBA" id="ARBA00023150"/>
    </source>
</evidence>
<accession>A0A2S3ZCX6</accession>
<dbReference type="InterPro" id="IPR036135">
    <property type="entry name" value="MoeA_linker/N_sf"/>
</dbReference>
<comment type="similarity">
    <text evidence="3 7">Belongs to the MoeA family.</text>
</comment>
<evidence type="ECO:0000256" key="3">
    <source>
        <dbReference type="ARBA" id="ARBA00010763"/>
    </source>
</evidence>
<dbReference type="Gene3D" id="3.90.105.10">
    <property type="entry name" value="Molybdopterin biosynthesis moea protein, domain 2"/>
    <property type="match status" value="1"/>
</dbReference>
<dbReference type="Gene3D" id="3.40.980.10">
    <property type="entry name" value="MoaB/Mog-like domain"/>
    <property type="match status" value="1"/>
</dbReference>
<evidence type="ECO:0000256" key="1">
    <source>
        <dbReference type="ARBA" id="ARBA00002901"/>
    </source>
</evidence>
<evidence type="ECO:0000313" key="10">
    <source>
        <dbReference type="EMBL" id="POH64212.1"/>
    </source>
</evidence>
<dbReference type="EC" id="2.10.1.1" evidence="7"/>
<keyword evidence="4 7" id="KW-0500">Molybdenum</keyword>
<dbReference type="InterPro" id="IPR036688">
    <property type="entry name" value="MoeA_C_domain_IV_sf"/>
</dbReference>
<reference evidence="10 11" key="1">
    <citation type="submission" date="2018-01" db="EMBL/GenBank/DDBJ databases">
        <title>Cryobacterium sp. nov., from glaciers in China.</title>
        <authorList>
            <person name="Liu Q."/>
            <person name="Xin Y.-H."/>
        </authorList>
    </citation>
    <scope>NUCLEOTIDE SEQUENCE [LARGE SCALE GENOMIC DNA]</scope>
    <source>
        <strain evidence="10 11">TMB1-8</strain>
    </source>
</reference>
<comment type="cofactor">
    <cofactor evidence="7">
        <name>Mg(2+)</name>
        <dbReference type="ChEBI" id="CHEBI:18420"/>
    </cofactor>
</comment>
<dbReference type="GO" id="GO:0046872">
    <property type="term" value="F:metal ion binding"/>
    <property type="evidence" value="ECO:0007669"/>
    <property type="project" value="UniProtKB-UniRule"/>
</dbReference>
<comment type="catalytic activity">
    <reaction evidence="6">
        <text>adenylyl-molybdopterin + molybdate = Mo-molybdopterin + AMP + H(+)</text>
        <dbReference type="Rhea" id="RHEA:35047"/>
        <dbReference type="ChEBI" id="CHEBI:15378"/>
        <dbReference type="ChEBI" id="CHEBI:36264"/>
        <dbReference type="ChEBI" id="CHEBI:62727"/>
        <dbReference type="ChEBI" id="CHEBI:71302"/>
        <dbReference type="ChEBI" id="CHEBI:456215"/>
        <dbReference type="EC" id="2.10.1.1"/>
    </reaction>
</comment>
<dbReference type="GO" id="GO:0005829">
    <property type="term" value="C:cytosol"/>
    <property type="evidence" value="ECO:0007669"/>
    <property type="project" value="TreeGrafter"/>
</dbReference>
<evidence type="ECO:0000256" key="2">
    <source>
        <dbReference type="ARBA" id="ARBA00005046"/>
    </source>
</evidence>
<protein>
    <recommendedName>
        <fullName evidence="7">Molybdopterin molybdenumtransferase</fullName>
        <ecNumber evidence="7">2.10.1.1</ecNumber>
    </recommendedName>
</protein>
<dbReference type="SUPFAM" id="SSF63882">
    <property type="entry name" value="MoeA N-terminal region -like"/>
    <property type="match status" value="1"/>
</dbReference>
<dbReference type="Proteomes" id="UP000237104">
    <property type="component" value="Unassembled WGS sequence"/>
</dbReference>
<dbReference type="CDD" id="cd00887">
    <property type="entry name" value="MoeA"/>
    <property type="match status" value="1"/>
</dbReference>
<dbReference type="Pfam" id="PF00994">
    <property type="entry name" value="MoCF_biosynth"/>
    <property type="match status" value="1"/>
</dbReference>
<organism evidence="10 11">
    <name type="scientific">Cryobacterium zongtaii</name>
    <dbReference type="NCBI Taxonomy" id="1259217"/>
    <lineage>
        <taxon>Bacteria</taxon>
        <taxon>Bacillati</taxon>
        <taxon>Actinomycetota</taxon>
        <taxon>Actinomycetes</taxon>
        <taxon>Micrococcales</taxon>
        <taxon>Microbacteriaceae</taxon>
        <taxon>Cryobacterium</taxon>
    </lineage>
</organism>
<dbReference type="GO" id="GO:0061599">
    <property type="term" value="F:molybdopterin molybdotransferase activity"/>
    <property type="evidence" value="ECO:0007669"/>
    <property type="project" value="UniProtKB-UniRule"/>
</dbReference>
<evidence type="ECO:0000259" key="9">
    <source>
        <dbReference type="SMART" id="SM00852"/>
    </source>
</evidence>
<dbReference type="InterPro" id="IPR036425">
    <property type="entry name" value="MoaB/Mog-like_dom_sf"/>
</dbReference>
<dbReference type="Gene3D" id="2.40.340.10">
    <property type="entry name" value="MoeA, C-terminal, domain IV"/>
    <property type="match status" value="1"/>
</dbReference>
<sequence length="464" mass="47928">MPWPTTSTPRPTQPGSASSCPILASLDSGDTVVDHPRGARHAHDPHRPIGPTRFPRHRRPGPRRGPLMEWREARATVHRFGAEMPRATERVALQDAVGRTLAGAVHSLTALPSFASSAMDGWAVSGDEPWILGAPILAGDPPPTTVLAAGTARPIATGACVPAGTHGILRSENGELVPGSAAGTVPTLIRSAHTGAHEPARGEHVRARGEECGLDERMLEPGCLLTVPRIALAAVTGHDTLTVTTQPTVELLLLGTEVIESGIPGPGQVRDAYSPEFPALLSGLGVRLSALRRLPDDLDQTIDAIRSSTAALVISTGGSARGPADHLRAALAALGASVLIDGVRMRPGHPVMLARLADGRLMLCLPGNPLAAMLVLASLGVPLIDGMLGRPLVPLGRVTLAHDIANLSGSTRLVAYRLTDDGAVPTARQGSGMLRGLAEADGVAVVPAGGACSPEPVATIPLPW</sequence>
<dbReference type="InterPro" id="IPR038987">
    <property type="entry name" value="MoeA-like"/>
</dbReference>
<dbReference type="EMBL" id="PPXF01000047">
    <property type="protein sequence ID" value="POH64212.1"/>
    <property type="molecule type" value="Genomic_DNA"/>
</dbReference>
<keyword evidence="7" id="KW-0479">Metal-binding</keyword>
<evidence type="ECO:0000256" key="7">
    <source>
        <dbReference type="RuleBase" id="RU365090"/>
    </source>
</evidence>
<evidence type="ECO:0000256" key="6">
    <source>
        <dbReference type="ARBA" id="ARBA00047317"/>
    </source>
</evidence>
<dbReference type="PANTHER" id="PTHR10192">
    <property type="entry name" value="MOLYBDOPTERIN BIOSYNTHESIS PROTEIN"/>
    <property type="match status" value="1"/>
</dbReference>